<reference evidence="3 4" key="1">
    <citation type="submission" date="2014-07" db="EMBL/GenBank/DDBJ databases">
        <title>Methanogenic archaea and the global carbon cycle.</title>
        <authorList>
            <person name="Henriksen J.R."/>
            <person name="Luke J."/>
            <person name="Reinhart S."/>
            <person name="Benedict M.N."/>
            <person name="Youngblut N.D."/>
            <person name="Metcalf M.E."/>
            <person name="Whitaker R.J."/>
            <person name="Metcalf W.W."/>
        </authorList>
    </citation>
    <scope>NUCLEOTIDE SEQUENCE [LARGE SCALE GENOMIC DNA]</scope>
    <source>
        <strain evidence="3 4">MM1</strain>
    </source>
</reference>
<dbReference type="PATRIC" id="fig|1434104.5.peg.989"/>
<keyword evidence="2 3" id="KW-0808">Transferase</keyword>
<dbReference type="Pfam" id="PF05693">
    <property type="entry name" value="Glycogen_syn"/>
    <property type="match status" value="1"/>
</dbReference>
<dbReference type="GO" id="GO:0005978">
    <property type="term" value="P:glycogen biosynthetic process"/>
    <property type="evidence" value="ECO:0007669"/>
    <property type="project" value="InterPro"/>
</dbReference>
<keyword evidence="4" id="KW-1185">Reference proteome</keyword>
<dbReference type="KEGG" id="mmet:MCMEM_0912"/>
<dbReference type="SUPFAM" id="SSF53756">
    <property type="entry name" value="UDP-Glycosyltransferase/glycogen phosphorylase"/>
    <property type="match status" value="2"/>
</dbReference>
<sequence>MFERRCIIIAGEEAGPKSNKMGGIWNVIDAEVKSLAQMLEDGIIEEESIPRIFVACPYYGYSGSDWNKGLNRITDMSEFDEFIPDENLSLIIEKLQEKGIDLIVASKKMEQVEIIYLMFKTNDFCRTMVEYNGKHTCLENKVKGEAYDLIGLDSLSYEDMGNRTEYTHYLNLSYAISEFVHNLVDLRKEKAMAYEDELISEFASSLIPSWHVSLHCHEFGVFYAIARLKKIGVPINSVATYHATIPGRVAGHLSIQKIRDNDKEWGAGVPKNMATLESLSEYADVVTAVGDSTKKEIKLFYDIDSLIVRNGIDLETGDINELLDKKSKCRTKIQELTTEKLYKTHNGLKLLPEKIIPIFSISRIEVENKGYPDLLDSLVLLDRMVKIEVEAGRLDENYRVVCFIVTAHGPKINPPENFPVMLNEEVLIGEERRIQNMIESRKLECSRLSGGSRYVSAILYPQWLSKSDGGFNMSVDEFMAGCVAGIFPSRYEPFLLTGLEAGKEATPSIVSKVCGFSDALKTVKRLVMGMGGVLVVDNIDQAYLETIADYALTLDYFIDTYTDDKTKYNFLCQEANLLAQDMNWQEPTRQYYEMLTGTKLKNEK</sequence>
<keyword evidence="1 3" id="KW-0328">Glycosyltransferase</keyword>
<evidence type="ECO:0000256" key="2">
    <source>
        <dbReference type="ARBA" id="ARBA00022679"/>
    </source>
</evidence>
<proteinExistence type="predicted"/>
<dbReference type="GeneID" id="24893437"/>
<dbReference type="PANTHER" id="PTHR10176">
    <property type="entry name" value="GLYCOGEN SYNTHASE"/>
    <property type="match status" value="1"/>
</dbReference>
<dbReference type="EMBL" id="CP009518">
    <property type="protein sequence ID" value="AKB84965.1"/>
    <property type="molecule type" value="Genomic_DNA"/>
</dbReference>
<dbReference type="Proteomes" id="UP000033048">
    <property type="component" value="Chromosome"/>
</dbReference>
<evidence type="ECO:0000313" key="3">
    <source>
        <dbReference type="EMBL" id="AKB84965.1"/>
    </source>
</evidence>
<dbReference type="PANTHER" id="PTHR10176:SF3">
    <property type="entry name" value="GLYCOGEN [STARCH] SYNTHASE"/>
    <property type="match status" value="1"/>
</dbReference>
<name>A0A0E3X067_METMT</name>
<organism evidence="3 4">
    <name type="scientific">Methanococcoides methylutens MM1</name>
    <dbReference type="NCBI Taxonomy" id="1434104"/>
    <lineage>
        <taxon>Archaea</taxon>
        <taxon>Methanobacteriati</taxon>
        <taxon>Methanobacteriota</taxon>
        <taxon>Stenosarchaea group</taxon>
        <taxon>Methanomicrobia</taxon>
        <taxon>Methanosarcinales</taxon>
        <taxon>Methanosarcinaceae</taxon>
        <taxon>Methanococcoides</taxon>
    </lineage>
</organism>
<evidence type="ECO:0000256" key="1">
    <source>
        <dbReference type="ARBA" id="ARBA00022676"/>
    </source>
</evidence>
<dbReference type="GO" id="GO:0005737">
    <property type="term" value="C:cytoplasm"/>
    <property type="evidence" value="ECO:0007669"/>
    <property type="project" value="TreeGrafter"/>
</dbReference>
<dbReference type="STRING" id="1434104.MCMEM_0912"/>
<dbReference type="Gene3D" id="3.40.50.2000">
    <property type="entry name" value="Glycogen Phosphorylase B"/>
    <property type="match status" value="3"/>
</dbReference>
<dbReference type="OrthoDB" id="147154at2157"/>
<accession>A0A0E3X067</accession>
<dbReference type="RefSeq" id="WP_052721321.1">
    <property type="nucleotide sequence ID" value="NZ_CP009518.1"/>
</dbReference>
<dbReference type="AlphaFoldDB" id="A0A0E3X067"/>
<dbReference type="InterPro" id="IPR008631">
    <property type="entry name" value="Glycogen_synth"/>
</dbReference>
<evidence type="ECO:0000313" key="4">
    <source>
        <dbReference type="Proteomes" id="UP000033048"/>
    </source>
</evidence>
<dbReference type="HOGENOM" id="CLU_453900_0_0_2"/>
<dbReference type="EC" id="2.4.1.-" evidence="3"/>
<dbReference type="GO" id="GO:0004373">
    <property type="term" value="F:alpha-1,4-glucan glucosyltransferase (UDP-glucose donor) activity"/>
    <property type="evidence" value="ECO:0007669"/>
    <property type="project" value="InterPro"/>
</dbReference>
<gene>
    <name evidence="3" type="ORF">MCMEM_0912</name>
</gene>
<protein>
    <submittedName>
        <fullName evidence="3">Glycosyltransferase</fullName>
        <ecNumber evidence="3">2.4.1.-</ecNumber>
    </submittedName>
</protein>